<reference evidence="2 3" key="1">
    <citation type="submission" date="2019-11" db="EMBL/GenBank/DDBJ databases">
        <title>Whole genome sequence of Oryza granulata.</title>
        <authorList>
            <person name="Li W."/>
        </authorList>
    </citation>
    <scope>NUCLEOTIDE SEQUENCE [LARGE SCALE GENOMIC DNA]</scope>
    <source>
        <strain evidence="3">cv. Menghai</strain>
        <tissue evidence="2">Leaf</tissue>
    </source>
</reference>
<evidence type="ECO:0000313" key="3">
    <source>
        <dbReference type="Proteomes" id="UP000479710"/>
    </source>
</evidence>
<comment type="caution">
    <text evidence="2">The sequence shown here is derived from an EMBL/GenBank/DDBJ whole genome shotgun (WGS) entry which is preliminary data.</text>
</comment>
<dbReference type="InterPro" id="IPR013103">
    <property type="entry name" value="RVT_2"/>
</dbReference>
<dbReference type="EMBL" id="SPHZ02000011">
    <property type="protein sequence ID" value="KAF0891669.1"/>
    <property type="molecule type" value="Genomic_DNA"/>
</dbReference>
<proteinExistence type="predicted"/>
<dbReference type="Pfam" id="PF07727">
    <property type="entry name" value="RVT_2"/>
    <property type="match status" value="1"/>
</dbReference>
<evidence type="ECO:0000313" key="2">
    <source>
        <dbReference type="EMBL" id="KAF0891669.1"/>
    </source>
</evidence>
<accession>A0A6G1BUK0</accession>
<feature type="domain" description="Reverse transcriptase Ty1/copia-type" evidence="1">
    <location>
        <begin position="89"/>
        <end position="237"/>
    </location>
</feature>
<organism evidence="2 3">
    <name type="scientific">Oryza meyeriana var. granulata</name>
    <dbReference type="NCBI Taxonomy" id="110450"/>
    <lineage>
        <taxon>Eukaryota</taxon>
        <taxon>Viridiplantae</taxon>
        <taxon>Streptophyta</taxon>
        <taxon>Embryophyta</taxon>
        <taxon>Tracheophyta</taxon>
        <taxon>Spermatophyta</taxon>
        <taxon>Magnoliopsida</taxon>
        <taxon>Liliopsida</taxon>
        <taxon>Poales</taxon>
        <taxon>Poaceae</taxon>
        <taxon>BOP clade</taxon>
        <taxon>Oryzoideae</taxon>
        <taxon>Oryzeae</taxon>
        <taxon>Oryzinae</taxon>
        <taxon>Oryza</taxon>
        <taxon>Oryza meyeriana</taxon>
    </lineage>
</organism>
<name>A0A6G1BUK0_9ORYZ</name>
<dbReference type="SUPFAM" id="SSF56672">
    <property type="entry name" value="DNA/RNA polymerases"/>
    <property type="match status" value="1"/>
</dbReference>
<gene>
    <name evidence="2" type="ORF">E2562_010887</name>
</gene>
<dbReference type="OrthoDB" id="414945at2759"/>
<dbReference type="AlphaFoldDB" id="A0A6G1BUK0"/>
<keyword evidence="3" id="KW-1185">Reference proteome</keyword>
<sequence length="296" mass="32462">MRWSWCPSGHLLCGASVDPPPRTPSHGVGYVRLRSGPTGSTYAVNGGDRSAGFCSAIVPSDGAQGRWSDPSPLPPQHRTGVARGAAYGCGLKWVYKLKKDAQGVVVKHKARLVAKGYVQRVGVDFDEVFALFARLVSVRLLLAFAAQEGWMVHHMDVKFAFLNVELVEEVYVVQPPGFVVYGEENKVYMLDKALYGLRQAPRAWNTKLDATLKKIGFRQSPLEHGLYARSDGGGRLLQRHDDGFEPRQSVELPRVAPQGNLWELRNNCSAQRASSSTAFSFLEARSIRVVGIAAGL</sequence>
<dbReference type="InterPro" id="IPR043502">
    <property type="entry name" value="DNA/RNA_pol_sf"/>
</dbReference>
<evidence type="ECO:0000259" key="1">
    <source>
        <dbReference type="Pfam" id="PF07727"/>
    </source>
</evidence>
<dbReference type="Proteomes" id="UP000479710">
    <property type="component" value="Unassembled WGS sequence"/>
</dbReference>
<protein>
    <recommendedName>
        <fullName evidence="1">Reverse transcriptase Ty1/copia-type domain-containing protein</fullName>
    </recommendedName>
</protein>